<organism evidence="3">
    <name type="scientific">Nucleocytoviricota sp</name>
    <dbReference type="NCBI Taxonomy" id="2809609"/>
    <lineage>
        <taxon>Viruses</taxon>
        <taxon>Varidnaviria</taxon>
        <taxon>Bamfordvirae</taxon>
        <taxon>Nucleocytoviricota</taxon>
    </lineage>
</organism>
<accession>A0A9E8G6T1</accession>
<name>A0A9E8G6T1_9VIRU</name>
<dbReference type="InterPro" id="IPR000719">
    <property type="entry name" value="Prot_kinase_dom"/>
</dbReference>
<proteinExistence type="predicted"/>
<dbReference type="InterPro" id="IPR011009">
    <property type="entry name" value="Kinase-like_dom_sf"/>
</dbReference>
<evidence type="ECO:0000259" key="2">
    <source>
        <dbReference type="PROSITE" id="PS50011"/>
    </source>
</evidence>
<dbReference type="Gene3D" id="1.10.510.10">
    <property type="entry name" value="Transferase(Phosphotransferase) domain 1"/>
    <property type="match status" value="1"/>
</dbReference>
<sequence length="438" mass="52213">MDGGEVIGSGGYGCIFRPSLKCKSNTKLTSENNSKYISKLLFNKHAEEEISEINRIKPIIIKIPDNDKYFLLKDVNYCQPDTLSKSNLNNIEKCDKFFEKNNFDKNNLNNELDKFTIINLPYGGMDLEKYIYSDKFNISNFKNINNSLINILNNALLPINKLNLIHMDLKDQNMLYQNNNLKIIDWGLSFIKTKKNFEYNKENFNNNLYRRPLQFNLPYSILLLNDDFWKEFVNYFNYYNIVEKQEINTAFFRKILKQILYNFFENIKYGHNLDLTNNIIPLFYNDENLDNDNKKFNKFIDIFTKIYTSIFDKYFDIKNKKFKINEYIENIYLYNCDIFGLISVYISIYEKLNKENTKNVDLTKLKSIVKKYMFEEKFYIEPYNIEELNQDLKQLNDYIVLKGEKRKIGSGNNVKNNKTKVNKSQPNKNNNKRTKKAK</sequence>
<dbReference type="InterPro" id="IPR008271">
    <property type="entry name" value="Ser/Thr_kinase_AS"/>
</dbReference>
<protein>
    <recommendedName>
        <fullName evidence="2">Protein kinase domain-containing protein</fullName>
    </recommendedName>
</protein>
<dbReference type="GO" id="GO:0005524">
    <property type="term" value="F:ATP binding"/>
    <property type="evidence" value="ECO:0007669"/>
    <property type="project" value="InterPro"/>
</dbReference>
<evidence type="ECO:0000313" key="3">
    <source>
        <dbReference type="EMBL" id="UZT29232.1"/>
    </source>
</evidence>
<dbReference type="SUPFAM" id="SSF56112">
    <property type="entry name" value="Protein kinase-like (PK-like)"/>
    <property type="match status" value="2"/>
</dbReference>
<dbReference type="GO" id="GO:0004672">
    <property type="term" value="F:protein kinase activity"/>
    <property type="evidence" value="ECO:0007669"/>
    <property type="project" value="InterPro"/>
</dbReference>
<dbReference type="PROSITE" id="PS50011">
    <property type="entry name" value="PROTEIN_KINASE_DOM"/>
    <property type="match status" value="1"/>
</dbReference>
<feature type="region of interest" description="Disordered" evidence="1">
    <location>
        <begin position="409"/>
        <end position="438"/>
    </location>
</feature>
<reference evidence="3" key="1">
    <citation type="submission" date="2022-11" db="EMBL/GenBank/DDBJ databases">
        <title>Genomics discovery of giant fungal viruses from subsurface oceanic crustal fluids.</title>
        <authorList>
            <person name="Bhattacharjee A.S."/>
            <person name="Schulz F."/>
            <person name="Woyke T."/>
            <person name="Orcutt B.N."/>
            <person name="Matinez Martinez J."/>
        </authorList>
    </citation>
    <scope>NUCLEOTIDE SEQUENCE</scope>
    <source>
        <strain evidence="3">VSAG8.JdFR</strain>
    </source>
</reference>
<dbReference type="PROSITE" id="PS00108">
    <property type="entry name" value="PROTEIN_KINASE_ST"/>
    <property type="match status" value="1"/>
</dbReference>
<dbReference type="EMBL" id="OP765584">
    <property type="protein sequence ID" value="UZT29232.1"/>
    <property type="molecule type" value="Genomic_DNA"/>
</dbReference>
<evidence type="ECO:0000256" key="1">
    <source>
        <dbReference type="SAM" id="MobiDB-lite"/>
    </source>
</evidence>
<feature type="domain" description="Protein kinase" evidence="2">
    <location>
        <begin position="1"/>
        <end position="333"/>
    </location>
</feature>